<dbReference type="AlphaFoldDB" id="A0A1V8M4P5"/>
<feature type="transmembrane region" description="Helical" evidence="1">
    <location>
        <begin position="20"/>
        <end position="40"/>
    </location>
</feature>
<organism evidence="2 3">
    <name type="scientific">Methyloprofundus sedimenti</name>
    <dbReference type="NCBI Taxonomy" id="1420851"/>
    <lineage>
        <taxon>Bacteria</taxon>
        <taxon>Pseudomonadati</taxon>
        <taxon>Pseudomonadota</taxon>
        <taxon>Gammaproteobacteria</taxon>
        <taxon>Methylococcales</taxon>
        <taxon>Methylococcaceae</taxon>
        <taxon>Methyloprofundus</taxon>
    </lineage>
</organism>
<comment type="caution">
    <text evidence="2">The sequence shown here is derived from an EMBL/GenBank/DDBJ whole genome shotgun (WGS) entry which is preliminary data.</text>
</comment>
<keyword evidence="1" id="KW-0472">Membrane</keyword>
<keyword evidence="1" id="KW-0812">Transmembrane</keyword>
<sequence>MNANNPASLEQSVPVATTKNLQLIAAAALGLIILFGVGFAPMDIMHNAAHDTRHSVAFPCH</sequence>
<evidence type="ECO:0000313" key="3">
    <source>
        <dbReference type="Proteomes" id="UP000191980"/>
    </source>
</evidence>
<dbReference type="Proteomes" id="UP000191980">
    <property type="component" value="Unassembled WGS sequence"/>
</dbReference>
<evidence type="ECO:0000256" key="1">
    <source>
        <dbReference type="SAM" id="Phobius"/>
    </source>
</evidence>
<keyword evidence="3" id="KW-1185">Reference proteome</keyword>
<evidence type="ECO:0000313" key="2">
    <source>
        <dbReference type="EMBL" id="OQK16540.1"/>
    </source>
</evidence>
<dbReference type="InterPro" id="IPR012667">
    <property type="entry name" value="CbtB_put"/>
</dbReference>
<reference evidence="2 3" key="1">
    <citation type="submission" date="2015-12" db="EMBL/GenBank/DDBJ databases">
        <authorList>
            <person name="Shamseldin A."/>
            <person name="Moawad H."/>
            <person name="Abd El-Rahim W.M."/>
            <person name="Sadowsky M.J."/>
        </authorList>
    </citation>
    <scope>NUCLEOTIDE SEQUENCE [LARGE SCALE GENOMIC DNA]</scope>
    <source>
        <strain evidence="2 3">WF1</strain>
    </source>
</reference>
<dbReference type="RefSeq" id="WP_080521171.1">
    <property type="nucleotide sequence ID" value="NZ_LPUF01000001.1"/>
</dbReference>
<accession>A0A1V8M4P5</accession>
<protein>
    <recommendedName>
        <fullName evidence="4">Cobalt transporter</fullName>
    </recommendedName>
</protein>
<dbReference type="NCBIfam" id="TIGR02459">
    <property type="entry name" value="CbtB"/>
    <property type="match status" value="1"/>
</dbReference>
<gene>
    <name evidence="2" type="ORF">AU255_01140</name>
</gene>
<dbReference type="STRING" id="1420851.AU255_01140"/>
<proteinExistence type="predicted"/>
<keyword evidence="1" id="KW-1133">Transmembrane helix</keyword>
<dbReference type="Pfam" id="PF09489">
    <property type="entry name" value="CbtB"/>
    <property type="match status" value="1"/>
</dbReference>
<dbReference type="EMBL" id="LPUF01000001">
    <property type="protein sequence ID" value="OQK16540.1"/>
    <property type="molecule type" value="Genomic_DNA"/>
</dbReference>
<evidence type="ECO:0008006" key="4">
    <source>
        <dbReference type="Google" id="ProtNLM"/>
    </source>
</evidence>
<name>A0A1V8M4P5_9GAMM</name>